<feature type="signal peptide" evidence="1">
    <location>
        <begin position="1"/>
        <end position="28"/>
    </location>
</feature>
<gene>
    <name evidence="2" type="ORF">HMPREF9080_01156</name>
</gene>
<comment type="caution">
    <text evidence="2">The sequence shown here is derived from an EMBL/GenBank/DDBJ whole genome shotgun (WGS) entry which is preliminary data.</text>
</comment>
<dbReference type="EMBL" id="AGCM01000065">
    <property type="protein sequence ID" value="EHM54633.1"/>
    <property type="molecule type" value="Genomic_DNA"/>
</dbReference>
<dbReference type="STRING" id="797473.HMPREF9080_01156"/>
<name>G9ZEH1_9GAMM</name>
<keyword evidence="1" id="KW-0732">Signal</keyword>
<dbReference type="AlphaFoldDB" id="G9ZEH1"/>
<dbReference type="HOGENOM" id="CLU_2092382_0_0_6"/>
<feature type="chain" id="PRO_5003529297" evidence="1">
    <location>
        <begin position="29"/>
        <end position="116"/>
    </location>
</feature>
<evidence type="ECO:0000313" key="3">
    <source>
        <dbReference type="Proteomes" id="UP000004750"/>
    </source>
</evidence>
<evidence type="ECO:0000256" key="1">
    <source>
        <dbReference type="SAM" id="SignalP"/>
    </source>
</evidence>
<accession>G9ZEH1</accession>
<reference evidence="2 3" key="1">
    <citation type="submission" date="2011-08" db="EMBL/GenBank/DDBJ databases">
        <authorList>
            <person name="Weinstock G."/>
            <person name="Sodergren E."/>
            <person name="Clifton S."/>
            <person name="Fulton L."/>
            <person name="Fulton B."/>
            <person name="Courtney L."/>
            <person name="Fronick C."/>
            <person name="Harrison M."/>
            <person name="Strong C."/>
            <person name="Farmer C."/>
            <person name="Delahaunty K."/>
            <person name="Markovic C."/>
            <person name="Hall O."/>
            <person name="Minx P."/>
            <person name="Tomlinson C."/>
            <person name="Mitreva M."/>
            <person name="Hou S."/>
            <person name="Chen J."/>
            <person name="Wollam A."/>
            <person name="Pepin K.H."/>
            <person name="Johnson M."/>
            <person name="Bhonagiri V."/>
            <person name="Zhang X."/>
            <person name="Suruliraj S."/>
            <person name="Warren W."/>
            <person name="Chinwalla A."/>
            <person name="Mardis E.R."/>
            <person name="Wilson R.K."/>
        </authorList>
    </citation>
    <scope>NUCLEOTIDE SEQUENCE [LARGE SCALE GENOMIC DNA]</scope>
    <source>
        <strain evidence="2 3">F0432</strain>
    </source>
</reference>
<evidence type="ECO:0000313" key="2">
    <source>
        <dbReference type="EMBL" id="EHM54633.1"/>
    </source>
</evidence>
<organism evidence="2 3">
    <name type="scientific">Cardiobacterium valvarum F0432</name>
    <dbReference type="NCBI Taxonomy" id="797473"/>
    <lineage>
        <taxon>Bacteria</taxon>
        <taxon>Pseudomonadati</taxon>
        <taxon>Pseudomonadota</taxon>
        <taxon>Gammaproteobacteria</taxon>
        <taxon>Cardiobacteriales</taxon>
        <taxon>Cardiobacteriaceae</taxon>
        <taxon>Cardiobacterium</taxon>
    </lineage>
</organism>
<dbReference type="Proteomes" id="UP000004750">
    <property type="component" value="Unassembled WGS sequence"/>
</dbReference>
<protein>
    <submittedName>
        <fullName evidence="2">Uncharacterized protein</fullName>
    </submittedName>
</protein>
<sequence length="116" mass="12365">MKKAGRTPLYLCLCASASSFRIQSQDFAATIDYSRIVIWIATVSAAAPAVKWCRPLKAKVSPACSVYFSLSFRTTADDIPAGVLVVRNAVSFCQDDAFDLAMAVGQGFTCAAQDGT</sequence>
<proteinExistence type="predicted"/>